<reference evidence="1" key="1">
    <citation type="journal article" date="2020" name="Nature">
        <title>Giant virus diversity and host interactions through global metagenomics.</title>
        <authorList>
            <person name="Schulz F."/>
            <person name="Roux S."/>
            <person name="Paez-Espino D."/>
            <person name="Jungbluth S."/>
            <person name="Walsh D.A."/>
            <person name="Denef V.J."/>
            <person name="McMahon K.D."/>
            <person name="Konstantinidis K.T."/>
            <person name="Eloe-Fadrosh E.A."/>
            <person name="Kyrpides N.C."/>
            <person name="Woyke T."/>
        </authorList>
    </citation>
    <scope>NUCLEOTIDE SEQUENCE</scope>
    <source>
        <strain evidence="1">GVMAG-S-1035231-58</strain>
    </source>
</reference>
<dbReference type="EMBL" id="MN740639">
    <property type="protein sequence ID" value="QHU36460.1"/>
    <property type="molecule type" value="Genomic_DNA"/>
</dbReference>
<sequence length="529" mass="60009">MVMSSNAAAGAGPGGGAGAGASAGVQVYELMNIDPYFSTIFDNLRIRVISETHPTFPAFLDQRNPDMRLPFNIVKPGYNTVIEILGIRRDNGIGFPLVGALIRSGHKDAYVVHEIYSVSTSNAYKRFLDIRNSGAGSVRGPSIAKELMRYLLTFHNRFKLNDDGRDITETPETRTVLYWLGVQTQGADPKEITRLITLYREAGFFFPNLICGLVEAQLHRSYVNSRQSVPLGGAPIPFKFISGYWSTLIKEYTDGYTDDYFNADNASLYLNGREKDYALLKKRVEHTGFLNINDRGVLIQEPANYSFVANCPPGFDIEAHNDVHGGSYTFRDQVKYHNSAPVGIFFQDPARNSFTRFHFHTHPLVCHAEYNVARGFPSQPDIQILFHKDCDMQVGGLMVFSREGTWLIRMNPYLLFLKERYPDRYEVYRDKAEKYLEILTSSANEIKLYNTTRNYTAAEIAAETNRMVNITSMNEPSVEDLKQVELYLGLVNSRYLSVSPVDGMEMALFSVQFIKRNQEGYRFAYIRNK</sequence>
<proteinExistence type="predicted"/>
<accession>A0A6C0M1E0</accession>
<name>A0A6C0M1E0_9ZZZZ</name>
<protein>
    <submittedName>
        <fullName evidence="1">Uncharacterized protein</fullName>
    </submittedName>
</protein>
<dbReference type="AlphaFoldDB" id="A0A6C0M1E0"/>
<organism evidence="1">
    <name type="scientific">viral metagenome</name>
    <dbReference type="NCBI Taxonomy" id="1070528"/>
    <lineage>
        <taxon>unclassified sequences</taxon>
        <taxon>metagenomes</taxon>
        <taxon>organismal metagenomes</taxon>
    </lineage>
</organism>
<evidence type="ECO:0000313" key="1">
    <source>
        <dbReference type="EMBL" id="QHU36460.1"/>
    </source>
</evidence>